<keyword evidence="9" id="KW-0675">Receptor</keyword>
<dbReference type="VEuPathDB" id="VectorBase:LDEU007682"/>
<accession>A0A443SA13</accession>
<dbReference type="PANTHER" id="PTHR11923">
    <property type="entry name" value="SCAVENGER RECEPTOR CLASS B TYPE-1 SR-B1"/>
    <property type="match status" value="1"/>
</dbReference>
<evidence type="ECO:0000256" key="9">
    <source>
        <dbReference type="ARBA" id="ARBA00023170"/>
    </source>
</evidence>
<feature type="non-terminal residue" evidence="13">
    <location>
        <position position="1"/>
    </location>
</feature>
<evidence type="ECO:0000256" key="7">
    <source>
        <dbReference type="ARBA" id="ARBA00023136"/>
    </source>
</evidence>
<evidence type="ECO:0000256" key="4">
    <source>
        <dbReference type="ARBA" id="ARBA00022475"/>
    </source>
</evidence>
<evidence type="ECO:0000256" key="5">
    <source>
        <dbReference type="ARBA" id="ARBA00022692"/>
    </source>
</evidence>
<dbReference type="OrthoDB" id="6503521at2759"/>
<dbReference type="GO" id="GO:0005044">
    <property type="term" value="F:scavenger receptor activity"/>
    <property type="evidence" value="ECO:0007669"/>
    <property type="project" value="TreeGrafter"/>
</dbReference>
<dbReference type="PRINTS" id="PR01609">
    <property type="entry name" value="CD36FAMILY"/>
</dbReference>
<protein>
    <recommendedName>
        <fullName evidence="11">Scavenger receptor class B member 1</fullName>
    </recommendedName>
    <alternativeName>
        <fullName evidence="12">SR-BI</fullName>
    </alternativeName>
</protein>
<evidence type="ECO:0000256" key="10">
    <source>
        <dbReference type="ARBA" id="ARBA00023180"/>
    </source>
</evidence>
<evidence type="ECO:0000256" key="8">
    <source>
        <dbReference type="ARBA" id="ARBA00023157"/>
    </source>
</evidence>
<dbReference type="Pfam" id="PF01130">
    <property type="entry name" value="CD36"/>
    <property type="match status" value="1"/>
</dbReference>
<keyword evidence="10" id="KW-0325">Glycoprotein</keyword>
<dbReference type="AlphaFoldDB" id="A0A443SA13"/>
<keyword evidence="4" id="KW-1003">Cell membrane</keyword>
<reference evidence="13 14" key="1">
    <citation type="journal article" date="2018" name="Gigascience">
        <title>Genomes of trombidid mites reveal novel predicted allergens and laterally-transferred genes associated with secondary metabolism.</title>
        <authorList>
            <person name="Dong X."/>
            <person name="Chaisiri K."/>
            <person name="Xia D."/>
            <person name="Armstrong S.D."/>
            <person name="Fang Y."/>
            <person name="Donnelly M.J."/>
            <person name="Kadowaki T."/>
            <person name="McGarry J.W."/>
            <person name="Darby A.C."/>
            <person name="Makepeace B.L."/>
        </authorList>
    </citation>
    <scope>NUCLEOTIDE SEQUENCE [LARGE SCALE GENOMIC DNA]</scope>
    <source>
        <strain evidence="13">UoL-UT</strain>
    </source>
</reference>
<evidence type="ECO:0000256" key="2">
    <source>
        <dbReference type="ARBA" id="ARBA00004651"/>
    </source>
</evidence>
<dbReference type="EMBL" id="NCKV01004982">
    <property type="protein sequence ID" value="RWS24357.1"/>
    <property type="molecule type" value="Genomic_DNA"/>
</dbReference>
<keyword evidence="5" id="KW-0812">Transmembrane</keyword>
<comment type="subcellular location">
    <subcellularLocation>
        <location evidence="2">Cell membrane</location>
        <topology evidence="2">Multi-pass membrane protein</topology>
    </subcellularLocation>
    <subcellularLocation>
        <location evidence="1">Membrane</location>
        <location evidence="1">Caveola</location>
        <topology evidence="1">Multi-pass membrane protein</topology>
    </subcellularLocation>
</comment>
<dbReference type="GO" id="GO:0005737">
    <property type="term" value="C:cytoplasm"/>
    <property type="evidence" value="ECO:0007669"/>
    <property type="project" value="TreeGrafter"/>
</dbReference>
<evidence type="ECO:0000256" key="3">
    <source>
        <dbReference type="ARBA" id="ARBA00010532"/>
    </source>
</evidence>
<dbReference type="STRING" id="299467.A0A443SA13"/>
<dbReference type="InterPro" id="IPR002159">
    <property type="entry name" value="CD36_fam"/>
</dbReference>
<keyword evidence="7" id="KW-0472">Membrane</keyword>
<keyword evidence="14" id="KW-1185">Reference proteome</keyword>
<evidence type="ECO:0000313" key="13">
    <source>
        <dbReference type="EMBL" id="RWS24357.1"/>
    </source>
</evidence>
<sequence>ALSASLTNFVNRFPLSIVTRPILSAVLQGILQIHQQYFVIRKSVRELMFNGYRLNVFDTISALSAPLRLIGFRIPIPKLVNNSFALYYGRNASLDGPFEVYAGIRDATKLAQIKAWRGKTKLKYWSHDSCNAINGTYGIQFAPFVKKTDKLFVFLPEICRSAELLFQNESEVNGVTTLRFVLSDNVYKSANLHEDNWCFCTNNKTTKTCENDGVIDVSNCKSGAPLLMSNPHYLYGSPELQNSVLGLNSDVEKH</sequence>
<comment type="similarity">
    <text evidence="3">Belongs to the CD36 family.</text>
</comment>
<evidence type="ECO:0000256" key="11">
    <source>
        <dbReference type="ARBA" id="ARBA00040821"/>
    </source>
</evidence>
<name>A0A443SA13_9ACAR</name>
<evidence type="ECO:0000256" key="1">
    <source>
        <dbReference type="ARBA" id="ARBA00004189"/>
    </source>
</evidence>
<feature type="non-terminal residue" evidence="13">
    <location>
        <position position="254"/>
    </location>
</feature>
<dbReference type="GO" id="GO:0005901">
    <property type="term" value="C:caveola"/>
    <property type="evidence" value="ECO:0007669"/>
    <property type="project" value="UniProtKB-SubCell"/>
</dbReference>
<dbReference type="Proteomes" id="UP000288716">
    <property type="component" value="Unassembled WGS sequence"/>
</dbReference>
<gene>
    <name evidence="13" type="ORF">B4U80_01507</name>
</gene>
<proteinExistence type="inferred from homology"/>
<dbReference type="PANTHER" id="PTHR11923:SF110">
    <property type="entry name" value="SCAVENGER RECEPTOR CLASS B MEMBER 1"/>
    <property type="match status" value="1"/>
</dbReference>
<comment type="caution">
    <text evidence="13">The sequence shown here is derived from an EMBL/GenBank/DDBJ whole genome shotgun (WGS) entry which is preliminary data.</text>
</comment>
<keyword evidence="8" id="KW-1015">Disulfide bond</keyword>
<keyword evidence="6" id="KW-1133">Transmembrane helix</keyword>
<organism evidence="13 14">
    <name type="scientific">Leptotrombidium deliense</name>
    <dbReference type="NCBI Taxonomy" id="299467"/>
    <lineage>
        <taxon>Eukaryota</taxon>
        <taxon>Metazoa</taxon>
        <taxon>Ecdysozoa</taxon>
        <taxon>Arthropoda</taxon>
        <taxon>Chelicerata</taxon>
        <taxon>Arachnida</taxon>
        <taxon>Acari</taxon>
        <taxon>Acariformes</taxon>
        <taxon>Trombidiformes</taxon>
        <taxon>Prostigmata</taxon>
        <taxon>Anystina</taxon>
        <taxon>Parasitengona</taxon>
        <taxon>Trombiculoidea</taxon>
        <taxon>Trombiculidae</taxon>
        <taxon>Leptotrombidium</taxon>
    </lineage>
</organism>
<evidence type="ECO:0000256" key="6">
    <source>
        <dbReference type="ARBA" id="ARBA00022989"/>
    </source>
</evidence>
<evidence type="ECO:0000256" key="12">
    <source>
        <dbReference type="ARBA" id="ARBA00042244"/>
    </source>
</evidence>
<evidence type="ECO:0000313" key="14">
    <source>
        <dbReference type="Proteomes" id="UP000288716"/>
    </source>
</evidence>